<feature type="binding site" evidence="14">
    <location>
        <position position="189"/>
    </location>
    <ligand>
        <name>sn-glycerol 3-phosphate</name>
        <dbReference type="ChEBI" id="CHEBI:57597"/>
    </ligand>
</feature>
<feature type="binding site" evidence="14">
    <location>
        <position position="138"/>
    </location>
    <ligand>
        <name>NADPH</name>
        <dbReference type="ChEBI" id="CHEBI:57783"/>
    </ligand>
</feature>
<feature type="active site" description="Proton acceptor" evidence="14 15">
    <location>
        <position position="189"/>
    </location>
</feature>
<reference evidence="21" key="1">
    <citation type="submission" date="2022-08" db="EMBL/GenBank/DDBJ databases">
        <authorList>
            <person name="Vandamme P."/>
            <person name="Hettiarachchi A."/>
            <person name="Peeters C."/>
            <person name="Cnockaert M."/>
            <person name="Carlier A."/>
        </authorList>
    </citation>
    <scope>NUCLEOTIDE SEQUENCE</scope>
    <source>
        <strain evidence="21">LMG 31809</strain>
    </source>
</reference>
<gene>
    <name evidence="14" type="primary">gpsA</name>
    <name evidence="21" type="ORF">NYP16_11005</name>
</gene>
<evidence type="ECO:0000256" key="18">
    <source>
        <dbReference type="RuleBase" id="RU000437"/>
    </source>
</evidence>
<protein>
    <recommendedName>
        <fullName evidence="12 14">Glycerol-3-phosphate dehydrogenase [NAD(P)+]</fullName>
        <ecNumber evidence="11 14">1.1.1.94</ecNumber>
    </recommendedName>
    <alternativeName>
        <fullName evidence="14">NAD(P)(+)-dependent glycerol-3-phosphate dehydrogenase</fullName>
    </alternativeName>
    <alternativeName>
        <fullName evidence="13 14">NAD(P)H-dependent dihydroxyacetone-phosphate reductase</fullName>
    </alternativeName>
</protein>
<dbReference type="GO" id="GO:0005829">
    <property type="term" value="C:cytosol"/>
    <property type="evidence" value="ECO:0007669"/>
    <property type="project" value="TreeGrafter"/>
</dbReference>
<keyword evidence="14" id="KW-0963">Cytoplasm</keyword>
<comment type="function">
    <text evidence="14">Catalyzes the reduction of the glycolytic intermediate dihydroxyacetone phosphate (DHAP) to sn-glycerol 3-phosphate (G3P), the key precursor for phospholipid synthesis.</text>
</comment>
<keyword evidence="4 14" id="KW-0521">NADP</keyword>
<comment type="subcellular location">
    <subcellularLocation>
        <location evidence="14">Cytoplasm</location>
    </subcellularLocation>
</comment>
<evidence type="ECO:0000256" key="1">
    <source>
        <dbReference type="ARBA" id="ARBA00011009"/>
    </source>
</evidence>
<keyword evidence="7 14" id="KW-0443">Lipid metabolism</keyword>
<evidence type="ECO:0000256" key="8">
    <source>
        <dbReference type="ARBA" id="ARBA00023209"/>
    </source>
</evidence>
<feature type="binding site" evidence="14">
    <location>
        <position position="106"/>
    </location>
    <ligand>
        <name>NADPH</name>
        <dbReference type="ChEBI" id="CHEBI:57783"/>
    </ligand>
</feature>
<feature type="binding site" evidence="14">
    <location>
        <position position="279"/>
    </location>
    <ligand>
        <name>NADPH</name>
        <dbReference type="ChEBI" id="CHEBI:57783"/>
    </ligand>
</feature>
<evidence type="ECO:0000256" key="5">
    <source>
        <dbReference type="ARBA" id="ARBA00023002"/>
    </source>
</evidence>
<evidence type="ECO:0000256" key="4">
    <source>
        <dbReference type="ARBA" id="ARBA00022857"/>
    </source>
</evidence>
<evidence type="ECO:0000313" key="22">
    <source>
        <dbReference type="Proteomes" id="UP001141619"/>
    </source>
</evidence>
<keyword evidence="22" id="KW-1185">Reference proteome</keyword>
<dbReference type="NCBIfam" id="NF000942">
    <property type="entry name" value="PRK00094.1-4"/>
    <property type="match status" value="1"/>
</dbReference>
<feature type="domain" description="Glycerol-3-phosphate dehydrogenase NAD-dependent N-terminal" evidence="19">
    <location>
        <begin position="5"/>
        <end position="157"/>
    </location>
</feature>
<feature type="domain" description="Glycerol-3-phosphate dehydrogenase NAD-dependent C-terminal" evidence="20">
    <location>
        <begin position="178"/>
        <end position="319"/>
    </location>
</feature>
<feature type="binding site" evidence="17">
    <location>
        <begin position="9"/>
        <end position="14"/>
    </location>
    <ligand>
        <name>NAD(+)</name>
        <dbReference type="ChEBI" id="CHEBI:57540"/>
    </ligand>
</feature>
<evidence type="ECO:0000256" key="7">
    <source>
        <dbReference type="ARBA" id="ARBA00023098"/>
    </source>
</evidence>
<evidence type="ECO:0000256" key="16">
    <source>
        <dbReference type="PIRSR" id="PIRSR000114-2"/>
    </source>
</evidence>
<dbReference type="InterPro" id="IPR036291">
    <property type="entry name" value="NAD(P)-bd_dom_sf"/>
</dbReference>
<dbReference type="InterPro" id="IPR013328">
    <property type="entry name" value="6PGD_dom2"/>
</dbReference>
<dbReference type="HAMAP" id="MF_00394">
    <property type="entry name" value="NAD_Glyc3P_dehydrog"/>
    <property type="match status" value="1"/>
</dbReference>
<organism evidence="21 22">
    <name type="scientific">Govanella unica</name>
    <dbReference type="NCBI Taxonomy" id="2975056"/>
    <lineage>
        <taxon>Bacteria</taxon>
        <taxon>Pseudomonadati</taxon>
        <taxon>Pseudomonadota</taxon>
        <taxon>Alphaproteobacteria</taxon>
        <taxon>Emcibacterales</taxon>
        <taxon>Govanellaceae</taxon>
        <taxon>Govanella</taxon>
    </lineage>
</organism>
<comment type="catalytic activity">
    <reaction evidence="14">
        <text>sn-glycerol 3-phosphate + NAD(+) = dihydroxyacetone phosphate + NADH + H(+)</text>
        <dbReference type="Rhea" id="RHEA:11092"/>
        <dbReference type="ChEBI" id="CHEBI:15378"/>
        <dbReference type="ChEBI" id="CHEBI:57540"/>
        <dbReference type="ChEBI" id="CHEBI:57597"/>
        <dbReference type="ChEBI" id="CHEBI:57642"/>
        <dbReference type="ChEBI" id="CHEBI:57945"/>
        <dbReference type="EC" id="1.1.1.94"/>
    </reaction>
</comment>
<dbReference type="GO" id="GO:0046167">
    <property type="term" value="P:glycerol-3-phosphate biosynthetic process"/>
    <property type="evidence" value="ECO:0007669"/>
    <property type="project" value="UniProtKB-UniRule"/>
</dbReference>
<dbReference type="FunFam" id="1.10.1040.10:FF:000001">
    <property type="entry name" value="Glycerol-3-phosphate dehydrogenase [NAD(P)+]"/>
    <property type="match status" value="1"/>
</dbReference>
<evidence type="ECO:0000256" key="13">
    <source>
        <dbReference type="ARBA" id="ARBA00080511"/>
    </source>
</evidence>
<feature type="binding site" evidence="14">
    <location>
        <position position="13"/>
    </location>
    <ligand>
        <name>NADPH</name>
        <dbReference type="ChEBI" id="CHEBI:57783"/>
    </ligand>
</feature>
<dbReference type="PANTHER" id="PTHR11728:SF1">
    <property type="entry name" value="GLYCEROL-3-PHOSPHATE DEHYDROGENASE [NAD(+)] 2, CHLOROPLASTIC"/>
    <property type="match status" value="1"/>
</dbReference>
<keyword evidence="8 14" id="KW-0594">Phospholipid biosynthesis</keyword>
<keyword evidence="6 14" id="KW-0520">NAD</keyword>
<feature type="binding site" evidence="14">
    <location>
        <position position="136"/>
    </location>
    <ligand>
        <name>sn-glycerol 3-phosphate</name>
        <dbReference type="ChEBI" id="CHEBI:57597"/>
    </ligand>
</feature>
<evidence type="ECO:0000256" key="3">
    <source>
        <dbReference type="ARBA" id="ARBA00022741"/>
    </source>
</evidence>
<dbReference type="Pfam" id="PF01210">
    <property type="entry name" value="NAD_Gly3P_dh_N"/>
    <property type="match status" value="1"/>
</dbReference>
<dbReference type="PIRSF" id="PIRSF000114">
    <property type="entry name" value="Glycerol-3-P_dh"/>
    <property type="match status" value="1"/>
</dbReference>
<comment type="caution">
    <text evidence="14">Lacks conserved residue(s) required for the propagation of feature annotation.</text>
</comment>
<reference evidence="21" key="2">
    <citation type="journal article" date="2023" name="Syst. Appl. Microbiol.">
        <title>Govania unica gen. nov., sp. nov., a rare biosphere bacterium that represents a novel family in the class Alphaproteobacteria.</title>
        <authorList>
            <person name="Vandamme P."/>
            <person name="Peeters C."/>
            <person name="Hettiarachchi A."/>
            <person name="Cnockaert M."/>
            <person name="Carlier A."/>
        </authorList>
    </citation>
    <scope>NUCLEOTIDE SEQUENCE</scope>
    <source>
        <strain evidence="21">LMG 31809</strain>
    </source>
</reference>
<sequence length="332" mass="34565">MAQTIGVVGGGAWGTALATVAARAGHEVILWVREPEVAEAINSRHENSLFLPGVILPDSIRASTDPQTLGAADILLLVAPAQHMRGVLTILAPHLKSGAPVVVCAKGIEESTGALMSEVTSEILPSHPLAVLSGPTFAAEVARGQPAAVTLASKYQTVIARITEALGQPTFRPYGSTDVVGAEIGGAVKNVIAIAAGIVDGCELGENARAAVITRGMAEILRFAQSRGAERETMLGLCGLGDMILTCGSPQSRNMSLGRDLGRGRSLADILGERKSVAEGVYTARVLANIARERGIDMPIVQAVAAILHEGQSVQDAIEDLLQRPFRPELQG</sequence>
<evidence type="ECO:0000256" key="10">
    <source>
        <dbReference type="ARBA" id="ARBA00052716"/>
    </source>
</evidence>
<evidence type="ECO:0000256" key="15">
    <source>
        <dbReference type="PIRSR" id="PIRSR000114-1"/>
    </source>
</evidence>
<feature type="binding site" evidence="14">
    <location>
        <position position="33"/>
    </location>
    <ligand>
        <name>NADPH</name>
        <dbReference type="ChEBI" id="CHEBI:57783"/>
    </ligand>
</feature>
<dbReference type="RefSeq" id="WP_274944184.1">
    <property type="nucleotide sequence ID" value="NZ_JANWOI010000004.1"/>
</dbReference>
<feature type="binding site" evidence="14">
    <location>
        <position position="254"/>
    </location>
    <ligand>
        <name>sn-glycerol 3-phosphate</name>
        <dbReference type="ChEBI" id="CHEBI:57597"/>
    </ligand>
</feature>
<comment type="catalytic activity">
    <reaction evidence="10">
        <text>sn-glycerol 3-phosphate + NADP(+) = dihydroxyacetone phosphate + NADPH + H(+)</text>
        <dbReference type="Rhea" id="RHEA:11096"/>
        <dbReference type="ChEBI" id="CHEBI:15378"/>
        <dbReference type="ChEBI" id="CHEBI:57597"/>
        <dbReference type="ChEBI" id="CHEBI:57642"/>
        <dbReference type="ChEBI" id="CHEBI:57783"/>
        <dbReference type="ChEBI" id="CHEBI:58349"/>
        <dbReference type="EC" id="1.1.1.94"/>
    </reaction>
    <physiologicalReaction direction="right-to-left" evidence="10">
        <dbReference type="Rhea" id="RHEA:11098"/>
    </physiologicalReaction>
</comment>
<dbReference type="GO" id="GO:0005975">
    <property type="term" value="P:carbohydrate metabolic process"/>
    <property type="evidence" value="ECO:0007669"/>
    <property type="project" value="InterPro"/>
</dbReference>
<dbReference type="GO" id="GO:0051287">
    <property type="term" value="F:NAD binding"/>
    <property type="evidence" value="ECO:0007669"/>
    <property type="project" value="InterPro"/>
</dbReference>
<evidence type="ECO:0000256" key="6">
    <source>
        <dbReference type="ARBA" id="ARBA00023027"/>
    </source>
</evidence>
<comment type="pathway">
    <text evidence="14">Membrane lipid metabolism; glycerophospholipid metabolism.</text>
</comment>
<evidence type="ECO:0000256" key="11">
    <source>
        <dbReference type="ARBA" id="ARBA00066687"/>
    </source>
</evidence>
<feature type="binding site" evidence="14">
    <location>
        <position position="242"/>
    </location>
    <ligand>
        <name>sn-glycerol 3-phosphate</name>
        <dbReference type="ChEBI" id="CHEBI:57597"/>
    </ligand>
</feature>
<dbReference type="Gene3D" id="3.40.50.720">
    <property type="entry name" value="NAD(P)-binding Rossmann-like Domain"/>
    <property type="match status" value="1"/>
</dbReference>
<evidence type="ECO:0000256" key="14">
    <source>
        <dbReference type="HAMAP-Rule" id="MF_00394"/>
    </source>
</evidence>
<feature type="binding site" evidence="14">
    <location>
        <position position="277"/>
    </location>
    <ligand>
        <name>NADPH</name>
        <dbReference type="ChEBI" id="CHEBI:57783"/>
    </ligand>
</feature>
<evidence type="ECO:0000259" key="19">
    <source>
        <dbReference type="Pfam" id="PF01210"/>
    </source>
</evidence>
<feature type="binding site" evidence="14">
    <location>
        <position position="253"/>
    </location>
    <ligand>
        <name>sn-glycerol 3-phosphate</name>
        <dbReference type="ChEBI" id="CHEBI:57597"/>
    </ligand>
</feature>
<dbReference type="InterPro" id="IPR006109">
    <property type="entry name" value="G3P_DH_NAD-dep_C"/>
</dbReference>
<feature type="binding site" evidence="14">
    <location>
        <position position="106"/>
    </location>
    <ligand>
        <name>sn-glycerol 3-phosphate</name>
        <dbReference type="ChEBI" id="CHEBI:57597"/>
    </ligand>
</feature>
<feature type="binding site" evidence="17">
    <location>
        <position position="138"/>
    </location>
    <ligand>
        <name>NAD(+)</name>
        <dbReference type="ChEBI" id="CHEBI:57540"/>
    </ligand>
</feature>
<evidence type="ECO:0000313" key="21">
    <source>
        <dbReference type="EMBL" id="MDA5194479.1"/>
    </source>
</evidence>
<evidence type="ECO:0000256" key="17">
    <source>
        <dbReference type="PIRSR" id="PIRSR000114-3"/>
    </source>
</evidence>
<name>A0A9X3Z7Y4_9PROT</name>
<comment type="similarity">
    <text evidence="1 14 18">Belongs to the NAD-dependent glycerol-3-phosphate dehydrogenase family.</text>
</comment>
<dbReference type="Proteomes" id="UP001141619">
    <property type="component" value="Unassembled WGS sequence"/>
</dbReference>
<evidence type="ECO:0000256" key="9">
    <source>
        <dbReference type="ARBA" id="ARBA00023264"/>
    </source>
</evidence>
<dbReference type="PRINTS" id="PR00077">
    <property type="entry name" value="GPDHDRGNASE"/>
</dbReference>
<dbReference type="GO" id="GO:0046168">
    <property type="term" value="P:glycerol-3-phosphate catabolic process"/>
    <property type="evidence" value="ECO:0007669"/>
    <property type="project" value="InterPro"/>
</dbReference>
<dbReference type="EMBL" id="JANWOI010000004">
    <property type="protein sequence ID" value="MDA5194479.1"/>
    <property type="molecule type" value="Genomic_DNA"/>
</dbReference>
<keyword evidence="9 14" id="KW-1208">Phospholipid metabolism</keyword>
<keyword evidence="3 14" id="KW-0547">Nucleotide-binding</keyword>
<evidence type="ECO:0000256" key="12">
    <source>
        <dbReference type="ARBA" id="ARBA00069372"/>
    </source>
</evidence>
<dbReference type="GO" id="GO:0006650">
    <property type="term" value="P:glycerophospholipid metabolic process"/>
    <property type="evidence" value="ECO:0007669"/>
    <property type="project" value="UniProtKB-UniRule"/>
</dbReference>
<feature type="binding site" evidence="14">
    <location>
        <position position="252"/>
    </location>
    <ligand>
        <name>sn-glycerol 3-phosphate</name>
        <dbReference type="ChEBI" id="CHEBI:57597"/>
    </ligand>
</feature>
<keyword evidence="2 14" id="KW-0444">Lipid biosynthesis</keyword>
<feature type="binding site" evidence="17">
    <location>
        <position position="253"/>
    </location>
    <ligand>
        <name>NAD(+)</name>
        <dbReference type="ChEBI" id="CHEBI:57540"/>
    </ligand>
</feature>
<dbReference type="Pfam" id="PF07479">
    <property type="entry name" value="NAD_Gly3P_dh_C"/>
    <property type="match status" value="1"/>
</dbReference>
<dbReference type="InterPro" id="IPR006168">
    <property type="entry name" value="G3P_DH_NAD-dep"/>
</dbReference>
<dbReference type="Gene3D" id="1.10.1040.10">
    <property type="entry name" value="N-(1-d-carboxylethyl)-l-norvaline Dehydrogenase, domain 2"/>
    <property type="match status" value="1"/>
</dbReference>
<dbReference type="SUPFAM" id="SSF48179">
    <property type="entry name" value="6-phosphogluconate dehydrogenase C-terminal domain-like"/>
    <property type="match status" value="1"/>
</dbReference>
<proteinExistence type="inferred from homology"/>
<keyword evidence="5 14" id="KW-0560">Oxidoreductase</keyword>
<feature type="binding site" evidence="14">
    <location>
        <position position="253"/>
    </location>
    <ligand>
        <name>NADPH</name>
        <dbReference type="ChEBI" id="CHEBI:57783"/>
    </ligand>
</feature>
<dbReference type="AlphaFoldDB" id="A0A9X3Z7Y4"/>
<dbReference type="GO" id="GO:0047952">
    <property type="term" value="F:glycerol-3-phosphate dehydrogenase [NAD(P)+] activity"/>
    <property type="evidence" value="ECO:0007669"/>
    <property type="project" value="UniProtKB-UniRule"/>
</dbReference>
<evidence type="ECO:0000256" key="2">
    <source>
        <dbReference type="ARBA" id="ARBA00022516"/>
    </source>
</evidence>
<dbReference type="InterPro" id="IPR008927">
    <property type="entry name" value="6-PGluconate_DH-like_C_sf"/>
</dbReference>
<dbReference type="InterPro" id="IPR011128">
    <property type="entry name" value="G3P_DH_NAD-dep_N"/>
</dbReference>
<dbReference type="EC" id="1.1.1.94" evidence="11 14"/>
<dbReference type="PANTHER" id="PTHR11728">
    <property type="entry name" value="GLYCEROL-3-PHOSPHATE DEHYDROGENASE"/>
    <property type="match status" value="1"/>
</dbReference>
<feature type="binding site" evidence="16">
    <location>
        <position position="106"/>
    </location>
    <ligand>
        <name>substrate</name>
    </ligand>
</feature>
<comment type="caution">
    <text evidence="21">The sequence shown here is derived from an EMBL/GenBank/DDBJ whole genome shotgun (WGS) entry which is preliminary data.</text>
</comment>
<feature type="binding site" evidence="16">
    <location>
        <begin position="253"/>
        <end position="254"/>
    </location>
    <ligand>
        <name>substrate</name>
    </ligand>
</feature>
<dbReference type="SUPFAM" id="SSF51735">
    <property type="entry name" value="NAD(P)-binding Rossmann-fold domains"/>
    <property type="match status" value="1"/>
</dbReference>
<dbReference type="FunFam" id="3.40.50.720:FF:000019">
    <property type="entry name" value="Glycerol-3-phosphate dehydrogenase [NAD(P)+]"/>
    <property type="match status" value="1"/>
</dbReference>
<feature type="binding site" evidence="14">
    <location>
        <position position="134"/>
    </location>
    <ligand>
        <name>sn-glycerol 3-phosphate</name>
        <dbReference type="ChEBI" id="CHEBI:57597"/>
    </ligand>
</feature>
<dbReference type="GO" id="GO:0008654">
    <property type="term" value="P:phospholipid biosynthetic process"/>
    <property type="evidence" value="ECO:0007669"/>
    <property type="project" value="UniProtKB-KW"/>
</dbReference>
<evidence type="ECO:0000259" key="20">
    <source>
        <dbReference type="Pfam" id="PF07479"/>
    </source>
</evidence>
<dbReference type="NCBIfam" id="NF000940">
    <property type="entry name" value="PRK00094.1-2"/>
    <property type="match status" value="1"/>
</dbReference>
<accession>A0A9X3Z7Y4</accession>